<sequence>MAAGFFRKAAVEKLSTPEKLDQLIKVTSPRGWIALITITLILATGIIWAFFGNVKTKLNVVGVLLGGEIHEVVATSQGQLISLNVAIGDVVNEGDVIATVEQPELFQQIEEVKASLEERKFDLQQLLSFGNQDTRLQSELIQQQRTTIVMQIESEKKNLEFLRNQLDTEKGLLAQGLITRTQVVNTEQQIEASINTIESLKGQQVQTSSRKLNLGFDLQQKINMSKQRIAETERQLSYLQERYDIQTNIKSAYTGEVVELLTDAGVIVRQGSPLFKLKNQNQLTADTNKLRGVLYIPSQDGKKIKEGMEALVVPSTVQPQEYGFMKGKVTYVSDFPITQKGMMMTVKNDQLVQGLLSQGALFEVYVEFEKDENSYSGFKWTSAKGPEIAINEGTSCMGKITVKSEPPAAIVVPALKKFFDLY</sequence>
<reference evidence="3 4" key="1">
    <citation type="submission" date="2018-04" db="EMBL/GenBank/DDBJ databases">
        <title>Genomic Encyclopedia of Archaeal and Bacterial Type Strains, Phase II (KMG-II): from individual species to whole genera.</title>
        <authorList>
            <person name="Goeker M."/>
        </authorList>
    </citation>
    <scope>NUCLEOTIDE SEQUENCE [LARGE SCALE GENOMIC DNA]</scope>
    <source>
        <strain evidence="3 4">DSM 25731</strain>
    </source>
</reference>
<dbReference type="EMBL" id="QBKT01000003">
    <property type="protein sequence ID" value="PTX62146.1"/>
    <property type="molecule type" value="Genomic_DNA"/>
</dbReference>
<gene>
    <name evidence="3" type="ORF">C8N46_103244</name>
</gene>
<dbReference type="InterPro" id="IPR050739">
    <property type="entry name" value="MFP"/>
</dbReference>
<keyword evidence="2" id="KW-0472">Membrane</keyword>
<dbReference type="Gene3D" id="1.10.287.470">
    <property type="entry name" value="Helix hairpin bin"/>
    <property type="match status" value="1"/>
</dbReference>
<keyword evidence="4" id="KW-1185">Reference proteome</keyword>
<dbReference type="NCBIfam" id="TIGR03794">
    <property type="entry name" value="NHLM_micro_HlyD"/>
    <property type="match status" value="1"/>
</dbReference>
<organism evidence="3 4">
    <name type="scientific">Kordia periserrulae</name>
    <dbReference type="NCBI Taxonomy" id="701523"/>
    <lineage>
        <taxon>Bacteria</taxon>
        <taxon>Pseudomonadati</taxon>
        <taxon>Bacteroidota</taxon>
        <taxon>Flavobacteriia</taxon>
        <taxon>Flavobacteriales</taxon>
        <taxon>Flavobacteriaceae</taxon>
        <taxon>Kordia</taxon>
    </lineage>
</organism>
<accession>A0A2T6C1F3</accession>
<evidence type="ECO:0000313" key="4">
    <source>
        <dbReference type="Proteomes" id="UP000244090"/>
    </source>
</evidence>
<keyword evidence="1" id="KW-0175">Coiled coil</keyword>
<dbReference type="InterPro" id="IPR011053">
    <property type="entry name" value="Single_hybrid_motif"/>
</dbReference>
<comment type="caution">
    <text evidence="3">The sequence shown here is derived from an EMBL/GenBank/DDBJ whole genome shotgun (WGS) entry which is preliminary data.</text>
</comment>
<dbReference type="RefSeq" id="WP_108114359.1">
    <property type="nucleotide sequence ID" value="NZ_QBKT01000003.1"/>
</dbReference>
<dbReference type="OrthoDB" id="8439633at2"/>
<protein>
    <submittedName>
        <fullName evidence="3">HlyD family secretion protein</fullName>
    </submittedName>
</protein>
<dbReference type="Gene3D" id="2.40.30.170">
    <property type="match status" value="1"/>
</dbReference>
<dbReference type="AlphaFoldDB" id="A0A2T6C1F3"/>
<evidence type="ECO:0000313" key="3">
    <source>
        <dbReference type="EMBL" id="PTX62146.1"/>
    </source>
</evidence>
<evidence type="ECO:0000256" key="2">
    <source>
        <dbReference type="SAM" id="Phobius"/>
    </source>
</evidence>
<evidence type="ECO:0000256" key="1">
    <source>
        <dbReference type="SAM" id="Coils"/>
    </source>
</evidence>
<keyword evidence="2" id="KW-0812">Transmembrane</keyword>
<dbReference type="Gene3D" id="2.40.50.100">
    <property type="match status" value="1"/>
</dbReference>
<keyword evidence="2" id="KW-1133">Transmembrane helix</keyword>
<dbReference type="PANTHER" id="PTHR30386">
    <property type="entry name" value="MEMBRANE FUSION SUBUNIT OF EMRAB-TOLC MULTIDRUG EFFLUX PUMP"/>
    <property type="match status" value="1"/>
</dbReference>
<proteinExistence type="predicted"/>
<feature type="coiled-coil region" evidence="1">
    <location>
        <begin position="106"/>
        <end position="242"/>
    </location>
</feature>
<name>A0A2T6C1F3_9FLAO</name>
<dbReference type="InterPro" id="IPR022275">
    <property type="entry name" value="NHPM_bacteriocin_SS_HylD"/>
</dbReference>
<feature type="transmembrane region" description="Helical" evidence="2">
    <location>
        <begin position="32"/>
        <end position="51"/>
    </location>
</feature>
<dbReference type="SUPFAM" id="SSF51230">
    <property type="entry name" value="Single hybrid motif"/>
    <property type="match status" value="1"/>
</dbReference>
<dbReference type="PANTHER" id="PTHR30386:SF28">
    <property type="entry name" value="EXPORTED PROTEIN"/>
    <property type="match status" value="1"/>
</dbReference>
<dbReference type="Proteomes" id="UP000244090">
    <property type="component" value="Unassembled WGS sequence"/>
</dbReference>